<dbReference type="GO" id="GO:0006355">
    <property type="term" value="P:regulation of DNA-templated transcription"/>
    <property type="evidence" value="ECO:0007669"/>
    <property type="project" value="InterPro"/>
</dbReference>
<evidence type="ECO:0000256" key="1">
    <source>
        <dbReference type="ARBA" id="ARBA00007484"/>
    </source>
</evidence>
<keyword evidence="4 7" id="KW-0068">Autocatalytic cleavage</keyword>
<reference evidence="11" key="2">
    <citation type="submission" date="2023-07" db="EMBL/GenBank/DDBJ databases">
        <title>Genome content predicts the carbon catabolic preferences of heterotrophic bacteria.</title>
        <authorList>
            <person name="Gralka M."/>
        </authorList>
    </citation>
    <scope>NUCLEOTIDE SEQUENCE</scope>
    <source>
        <strain evidence="11">C2R13</strain>
    </source>
</reference>
<accession>A0AAP4TXR8</accession>
<keyword evidence="5" id="KW-0234">DNA repair</keyword>
<reference evidence="13" key="3">
    <citation type="submission" date="2023-07" db="EMBL/GenBank/DDBJ databases">
        <title>Genome-based characterization of strain KMM 296 and proposal for reclassification of Cobetia litoralis and Cobetia pacifica, and emended description of the species Cobetia amphilecti and Cobetia marina.</title>
        <authorList>
            <person name="Balabanova L."/>
            <person name="Nedashkovskaya O."/>
        </authorList>
    </citation>
    <scope>NUCLEOTIDE SEQUENCE [LARGE SCALE GENOMIC DNA]</scope>
    <source>
        <strain evidence="13">NRIC 0815</strain>
    </source>
</reference>
<evidence type="ECO:0000259" key="9">
    <source>
        <dbReference type="Pfam" id="PF00717"/>
    </source>
</evidence>
<evidence type="ECO:0000256" key="8">
    <source>
        <dbReference type="SAM" id="MobiDB-lite"/>
    </source>
</evidence>
<reference evidence="10" key="4">
    <citation type="submission" date="2024-05" db="EMBL/GenBank/DDBJ databases">
        <title>Genome-based characterization of strain KMM 296 and proposal for reclassification of Cobetia litoralis and Cobetia pacifica, and emended description of the species Cobetia amphilecti and Cobetia marina.</title>
        <authorList>
            <person name="Balabanova L."/>
            <person name="Nedashkovskaya O."/>
        </authorList>
    </citation>
    <scope>NUCLEOTIDE SEQUENCE</scope>
    <source>
        <strain evidence="10">NRIC 0815</strain>
    </source>
</reference>
<dbReference type="InterPro" id="IPR006197">
    <property type="entry name" value="Peptidase_S24_LexA"/>
</dbReference>
<keyword evidence="11" id="KW-0808">Transferase</keyword>
<sequence length="153" mass="16506">MTVSAAQPSHASLARPHPAPEPCALPHPHITGRAGISGFPSPAEDYAGRTLDLNERLIKRPAATFFMTVAGDSMEGFGIYEGDTLVVDRSIDARPGHIVVALVEGEVVVKRYELIGQRPYLSSGNALYPPVAIFDLECQVWGVVRSVIHEYAV</sequence>
<dbReference type="InterPro" id="IPR050077">
    <property type="entry name" value="LexA_repressor"/>
</dbReference>
<evidence type="ECO:0000256" key="7">
    <source>
        <dbReference type="RuleBase" id="RU003991"/>
    </source>
</evidence>
<evidence type="ECO:0000256" key="6">
    <source>
        <dbReference type="ARBA" id="ARBA00023236"/>
    </source>
</evidence>
<evidence type="ECO:0000256" key="3">
    <source>
        <dbReference type="ARBA" id="ARBA00022801"/>
    </source>
</evidence>
<name>A0AAP4TXR8_9GAMM</name>
<dbReference type="NCBIfam" id="NF007621">
    <property type="entry name" value="PRK10276.1"/>
    <property type="match status" value="1"/>
</dbReference>
<dbReference type="GO" id="GO:0003677">
    <property type="term" value="F:DNA binding"/>
    <property type="evidence" value="ECO:0007669"/>
    <property type="project" value="InterPro"/>
</dbReference>
<dbReference type="SUPFAM" id="SSF51306">
    <property type="entry name" value="LexA/Signal peptidase"/>
    <property type="match status" value="1"/>
</dbReference>
<dbReference type="Gene3D" id="2.10.109.10">
    <property type="entry name" value="Umud Fragment, subunit A"/>
    <property type="match status" value="1"/>
</dbReference>
<dbReference type="AlphaFoldDB" id="A0AAP4TXR8"/>
<evidence type="ECO:0000256" key="4">
    <source>
        <dbReference type="ARBA" id="ARBA00022813"/>
    </source>
</evidence>
<feature type="domain" description="Peptidase S24/S26A/S26B/S26C" evidence="9">
    <location>
        <begin position="38"/>
        <end position="144"/>
    </location>
</feature>
<dbReference type="CDD" id="cd06529">
    <property type="entry name" value="S24_LexA-like"/>
    <property type="match status" value="1"/>
</dbReference>
<organism evidence="11 12">
    <name type="scientific">Cobetia amphilecti</name>
    <dbReference type="NCBI Taxonomy" id="1055104"/>
    <lineage>
        <taxon>Bacteria</taxon>
        <taxon>Pseudomonadati</taxon>
        <taxon>Pseudomonadota</taxon>
        <taxon>Gammaproteobacteria</taxon>
        <taxon>Oceanospirillales</taxon>
        <taxon>Halomonadaceae</taxon>
        <taxon>Cobetia</taxon>
    </lineage>
</organism>
<dbReference type="InterPro" id="IPR036286">
    <property type="entry name" value="LexA/Signal_pep-like_sf"/>
</dbReference>
<evidence type="ECO:0000313" key="10">
    <source>
        <dbReference type="EMBL" id="MDI5883105.1"/>
    </source>
</evidence>
<dbReference type="PANTHER" id="PTHR33516:SF2">
    <property type="entry name" value="LEXA REPRESSOR-RELATED"/>
    <property type="match status" value="1"/>
</dbReference>
<gene>
    <name evidence="11" type="primary">umuD</name>
    <name evidence="11" type="ORF">Q4535_06295</name>
    <name evidence="10" type="ORF">QLT01_01895</name>
</gene>
<comment type="caution">
    <text evidence="11">The sequence shown here is derived from an EMBL/GenBank/DDBJ whole genome shotgun (WGS) entry which is preliminary data.</text>
</comment>
<proteinExistence type="inferred from homology"/>
<evidence type="ECO:0000256" key="2">
    <source>
        <dbReference type="ARBA" id="ARBA00022763"/>
    </source>
</evidence>
<dbReference type="GeneID" id="97326149"/>
<dbReference type="InterPro" id="IPR015927">
    <property type="entry name" value="Peptidase_S24_S26A/B/C"/>
</dbReference>
<dbReference type="EMBL" id="JAUORK010000005">
    <property type="protein sequence ID" value="MDO6671728.1"/>
    <property type="molecule type" value="Genomic_DNA"/>
</dbReference>
<dbReference type="Proteomes" id="UP001229025">
    <property type="component" value="Unassembled WGS sequence"/>
</dbReference>
<protein>
    <submittedName>
        <fullName evidence="11">Translesion error-prone DNA polymerase V autoproteolytic subunit</fullName>
        <ecNumber evidence="11">2.7.7.7</ecNumber>
    </submittedName>
</protein>
<feature type="compositionally biased region" description="Polar residues" evidence="8">
    <location>
        <begin position="1"/>
        <end position="10"/>
    </location>
</feature>
<evidence type="ECO:0000256" key="5">
    <source>
        <dbReference type="ARBA" id="ARBA00023204"/>
    </source>
</evidence>
<dbReference type="EMBL" id="JASCSA010000001">
    <property type="protein sequence ID" value="MDI5883105.1"/>
    <property type="molecule type" value="Genomic_DNA"/>
</dbReference>
<dbReference type="Proteomes" id="UP001170481">
    <property type="component" value="Unassembled WGS sequence"/>
</dbReference>
<dbReference type="GO" id="GO:0006281">
    <property type="term" value="P:DNA repair"/>
    <property type="evidence" value="ECO:0007669"/>
    <property type="project" value="UniProtKB-KW"/>
</dbReference>
<dbReference type="PRINTS" id="PR00726">
    <property type="entry name" value="LEXASERPTASE"/>
</dbReference>
<keyword evidence="2" id="KW-0227">DNA damage</keyword>
<evidence type="ECO:0000313" key="12">
    <source>
        <dbReference type="Proteomes" id="UP001170481"/>
    </source>
</evidence>
<dbReference type="GO" id="GO:0003887">
    <property type="term" value="F:DNA-directed DNA polymerase activity"/>
    <property type="evidence" value="ECO:0007669"/>
    <property type="project" value="UniProtKB-EC"/>
</dbReference>
<keyword evidence="6" id="KW-0742">SOS response</keyword>
<comment type="similarity">
    <text evidence="1 7">Belongs to the peptidase S24 family.</text>
</comment>
<keyword evidence="3 7" id="KW-0378">Hydrolase</keyword>
<keyword evidence="13" id="KW-1185">Reference proteome</keyword>
<evidence type="ECO:0000313" key="13">
    <source>
        <dbReference type="Proteomes" id="UP001229025"/>
    </source>
</evidence>
<dbReference type="GO" id="GO:0009432">
    <property type="term" value="P:SOS response"/>
    <property type="evidence" value="ECO:0007669"/>
    <property type="project" value="UniProtKB-KW"/>
</dbReference>
<dbReference type="GO" id="GO:0016787">
    <property type="term" value="F:hydrolase activity"/>
    <property type="evidence" value="ECO:0007669"/>
    <property type="project" value="UniProtKB-KW"/>
</dbReference>
<dbReference type="InterPro" id="IPR039418">
    <property type="entry name" value="LexA-like"/>
</dbReference>
<dbReference type="Pfam" id="PF00717">
    <property type="entry name" value="Peptidase_S24"/>
    <property type="match status" value="1"/>
</dbReference>
<feature type="region of interest" description="Disordered" evidence="8">
    <location>
        <begin position="1"/>
        <end position="25"/>
    </location>
</feature>
<dbReference type="PANTHER" id="PTHR33516">
    <property type="entry name" value="LEXA REPRESSOR"/>
    <property type="match status" value="1"/>
</dbReference>
<dbReference type="RefSeq" id="WP_043332158.1">
    <property type="nucleotide sequence ID" value="NZ_CANLSP010000001.1"/>
</dbReference>
<reference evidence="10" key="1">
    <citation type="submission" date="2023-04" db="EMBL/GenBank/DDBJ databases">
        <authorList>
            <person name="Otstavnykh N."/>
            <person name="Seitkalieva A."/>
            <person name="Bystritskaya E."/>
        </authorList>
    </citation>
    <scope>NUCLEOTIDE SEQUENCE</scope>
    <source>
        <strain evidence="10">NRIC 0815</strain>
    </source>
</reference>
<dbReference type="EC" id="2.7.7.7" evidence="11"/>
<keyword evidence="11" id="KW-0548">Nucleotidyltransferase</keyword>
<evidence type="ECO:0000313" key="11">
    <source>
        <dbReference type="EMBL" id="MDO6671728.1"/>
    </source>
</evidence>